<dbReference type="OrthoDB" id="9802035at2"/>
<accession>A0A1M4YRA8</accession>
<dbReference type="RefSeq" id="WP_073480680.1">
    <property type="nucleotide sequence ID" value="NZ_FQVN01000002.1"/>
</dbReference>
<evidence type="ECO:0000313" key="3">
    <source>
        <dbReference type="Proteomes" id="UP000184501"/>
    </source>
</evidence>
<dbReference type="STRING" id="2017.SAMN05444320_102447"/>
<organism evidence="2 3">
    <name type="scientific">Streptoalloteichus hindustanus</name>
    <dbReference type="NCBI Taxonomy" id="2017"/>
    <lineage>
        <taxon>Bacteria</taxon>
        <taxon>Bacillati</taxon>
        <taxon>Actinomycetota</taxon>
        <taxon>Actinomycetes</taxon>
        <taxon>Pseudonocardiales</taxon>
        <taxon>Pseudonocardiaceae</taxon>
        <taxon>Streptoalloteichus</taxon>
    </lineage>
</organism>
<dbReference type="InterPro" id="IPR036736">
    <property type="entry name" value="ACP-like_sf"/>
</dbReference>
<dbReference type="Pfam" id="PF00550">
    <property type="entry name" value="PP-binding"/>
    <property type="match status" value="1"/>
</dbReference>
<dbReference type="EMBL" id="FQVN01000002">
    <property type="protein sequence ID" value="SHF08042.1"/>
    <property type="molecule type" value="Genomic_DNA"/>
</dbReference>
<evidence type="ECO:0000313" key="2">
    <source>
        <dbReference type="EMBL" id="SHF08042.1"/>
    </source>
</evidence>
<reference evidence="2" key="1">
    <citation type="submission" date="2016-11" db="EMBL/GenBank/DDBJ databases">
        <authorList>
            <person name="Jaros S."/>
            <person name="Januszkiewicz K."/>
            <person name="Wedrychowicz H."/>
        </authorList>
    </citation>
    <scope>NUCLEOTIDE SEQUENCE [LARGE SCALE GENOMIC DNA]</scope>
    <source>
        <strain evidence="2">DSM 44523</strain>
    </source>
</reference>
<dbReference type="SUPFAM" id="SSF47336">
    <property type="entry name" value="ACP-like"/>
    <property type="match status" value="1"/>
</dbReference>
<name>A0A1M4YRA8_STRHI</name>
<sequence>MELSRDAGAAGGPLSRDEALRLVRTTLADHLGLDVERVPADERVLDLPGVDSAKVVRWLAALERQHGVALDEGRLLAVRSPADLADLLVDAVAGRRS</sequence>
<evidence type="ECO:0000259" key="1">
    <source>
        <dbReference type="PROSITE" id="PS50075"/>
    </source>
</evidence>
<feature type="domain" description="Carrier" evidence="1">
    <location>
        <begin position="17"/>
        <end position="92"/>
    </location>
</feature>
<gene>
    <name evidence="2" type="ORF">SAMN05444320_102447</name>
</gene>
<dbReference type="InterPro" id="IPR009081">
    <property type="entry name" value="PP-bd_ACP"/>
</dbReference>
<dbReference type="AlphaFoldDB" id="A0A1M4YRA8"/>
<dbReference type="Proteomes" id="UP000184501">
    <property type="component" value="Unassembled WGS sequence"/>
</dbReference>
<protein>
    <submittedName>
        <fullName evidence="2">Acyl carrier protein</fullName>
    </submittedName>
</protein>
<keyword evidence="3" id="KW-1185">Reference proteome</keyword>
<proteinExistence type="predicted"/>
<dbReference type="PROSITE" id="PS50075">
    <property type="entry name" value="CARRIER"/>
    <property type="match status" value="1"/>
</dbReference>
<dbReference type="Gene3D" id="1.10.1200.10">
    <property type="entry name" value="ACP-like"/>
    <property type="match status" value="1"/>
</dbReference>